<dbReference type="AlphaFoldDB" id="A0A679JLH2"/>
<evidence type="ECO:0000256" key="3">
    <source>
        <dbReference type="SAM" id="SignalP"/>
    </source>
</evidence>
<feature type="region of interest" description="Disordered" evidence="1">
    <location>
        <begin position="315"/>
        <end position="337"/>
    </location>
</feature>
<feature type="compositionally biased region" description="Pro residues" evidence="1">
    <location>
        <begin position="328"/>
        <end position="337"/>
    </location>
</feature>
<evidence type="ECO:0000256" key="1">
    <source>
        <dbReference type="SAM" id="MobiDB-lite"/>
    </source>
</evidence>
<feature type="chain" id="PRO_5025650859" description="DUF2167 domain-containing protein" evidence="3">
    <location>
        <begin position="27"/>
        <end position="337"/>
    </location>
</feature>
<organism evidence="4">
    <name type="scientific">Variovorax paradoxus</name>
    <dbReference type="NCBI Taxonomy" id="34073"/>
    <lineage>
        <taxon>Bacteria</taxon>
        <taxon>Pseudomonadati</taxon>
        <taxon>Pseudomonadota</taxon>
        <taxon>Betaproteobacteria</taxon>
        <taxon>Burkholderiales</taxon>
        <taxon>Comamonadaceae</taxon>
        <taxon>Variovorax</taxon>
    </lineage>
</organism>
<feature type="signal peptide" evidence="3">
    <location>
        <begin position="1"/>
        <end position="26"/>
    </location>
</feature>
<sequence length="337" mass="35706">MRIQTARLTAGVLLACAAFVAHTAHAASPSTPSTTAAAGPAANSVEAEQEAAFKAAKAVQKAGPADIALRDQAHLKLPEGYVWVPTPAAAQLMRAMGNRTDDTFVGAIFPADDADWMAVVKFVKEGYIKDDDAKDWNADDLLKSLKEGTEAANEERSKRGIPPIEVTGWAQKPEYEAGTHRLVWSALSKRKGVADDNQGVNYNTYALGREGYLSLNLITNARDLDKFKPDAAKLLGALQYDDGKKYADFNSSTDKVAAYGLAALVAGVAVKKLGLFAIILAFVAKFAKLAIVAVGGVLWGIAKLFKKKEPAVVATPSSATVANDTPPFNEPPRPPAA</sequence>
<feature type="transmembrane region" description="Helical" evidence="2">
    <location>
        <begin position="273"/>
        <end position="299"/>
    </location>
</feature>
<dbReference type="EMBL" id="LR743508">
    <property type="protein sequence ID" value="CAA2110082.1"/>
    <property type="molecule type" value="Genomic_DNA"/>
</dbReference>
<reference evidence="4" key="1">
    <citation type="submission" date="2019-12" db="EMBL/GenBank/DDBJ databases">
        <authorList>
            <person name="Cremers G."/>
        </authorList>
    </citation>
    <scope>NUCLEOTIDE SEQUENCE</scope>
    <source>
        <strain evidence="4">Vvax</strain>
    </source>
</reference>
<keyword evidence="2" id="KW-0812">Transmembrane</keyword>
<dbReference type="Pfam" id="PF09935">
    <property type="entry name" value="DUF2167"/>
    <property type="match status" value="1"/>
</dbReference>
<keyword evidence="2" id="KW-0472">Membrane</keyword>
<gene>
    <name evidence="4" type="ORF">VVAX_06354</name>
</gene>
<name>A0A679JLH2_VARPD</name>
<proteinExistence type="predicted"/>
<accession>A0A679JLH2</accession>
<keyword evidence="3" id="KW-0732">Signal</keyword>
<evidence type="ECO:0000313" key="4">
    <source>
        <dbReference type="EMBL" id="CAA2110082.1"/>
    </source>
</evidence>
<evidence type="ECO:0008006" key="5">
    <source>
        <dbReference type="Google" id="ProtNLM"/>
    </source>
</evidence>
<dbReference type="RefSeq" id="WP_339094349.1">
    <property type="nucleotide sequence ID" value="NZ_LR743508.1"/>
</dbReference>
<protein>
    <recommendedName>
        <fullName evidence="5">DUF2167 domain-containing protein</fullName>
    </recommendedName>
</protein>
<keyword evidence="2" id="KW-1133">Transmembrane helix</keyword>
<evidence type="ECO:0000256" key="2">
    <source>
        <dbReference type="SAM" id="Phobius"/>
    </source>
</evidence>
<dbReference type="InterPro" id="IPR018682">
    <property type="entry name" value="DUF2167_membr"/>
</dbReference>